<evidence type="ECO:0008006" key="3">
    <source>
        <dbReference type="Google" id="ProtNLM"/>
    </source>
</evidence>
<accession>A0A6A4GG38</accession>
<proteinExistence type="predicted"/>
<name>A0A6A4GG38_9AGAR</name>
<organism evidence="1 2">
    <name type="scientific">Gymnopus androsaceus JB14</name>
    <dbReference type="NCBI Taxonomy" id="1447944"/>
    <lineage>
        <taxon>Eukaryota</taxon>
        <taxon>Fungi</taxon>
        <taxon>Dikarya</taxon>
        <taxon>Basidiomycota</taxon>
        <taxon>Agaricomycotina</taxon>
        <taxon>Agaricomycetes</taxon>
        <taxon>Agaricomycetidae</taxon>
        <taxon>Agaricales</taxon>
        <taxon>Marasmiineae</taxon>
        <taxon>Omphalotaceae</taxon>
        <taxon>Gymnopus</taxon>
    </lineage>
</organism>
<evidence type="ECO:0000313" key="1">
    <source>
        <dbReference type="EMBL" id="KAE9384526.1"/>
    </source>
</evidence>
<reference evidence="1" key="1">
    <citation type="journal article" date="2019" name="Environ. Microbiol.">
        <title>Fungal ecological strategies reflected in gene transcription - a case study of two litter decomposers.</title>
        <authorList>
            <person name="Barbi F."/>
            <person name="Kohler A."/>
            <person name="Barry K."/>
            <person name="Baskaran P."/>
            <person name="Daum C."/>
            <person name="Fauchery L."/>
            <person name="Ihrmark K."/>
            <person name="Kuo A."/>
            <person name="LaButti K."/>
            <person name="Lipzen A."/>
            <person name="Morin E."/>
            <person name="Grigoriev I.V."/>
            <person name="Henrissat B."/>
            <person name="Lindahl B."/>
            <person name="Martin F."/>
        </authorList>
    </citation>
    <scope>NUCLEOTIDE SEQUENCE</scope>
    <source>
        <strain evidence="1">JB14</strain>
    </source>
</reference>
<keyword evidence="2" id="KW-1185">Reference proteome</keyword>
<dbReference type="EMBL" id="ML770129">
    <property type="protein sequence ID" value="KAE9384526.1"/>
    <property type="molecule type" value="Genomic_DNA"/>
</dbReference>
<gene>
    <name evidence="1" type="ORF">BT96DRAFT_1007989</name>
</gene>
<evidence type="ECO:0000313" key="2">
    <source>
        <dbReference type="Proteomes" id="UP000799118"/>
    </source>
</evidence>
<dbReference type="Proteomes" id="UP000799118">
    <property type="component" value="Unassembled WGS sequence"/>
</dbReference>
<dbReference type="OrthoDB" id="2522283at2759"/>
<dbReference type="SUPFAM" id="SSF54928">
    <property type="entry name" value="RNA-binding domain, RBD"/>
    <property type="match status" value="1"/>
</dbReference>
<dbReference type="GO" id="GO:0003676">
    <property type="term" value="F:nucleic acid binding"/>
    <property type="evidence" value="ECO:0007669"/>
    <property type="project" value="InterPro"/>
</dbReference>
<dbReference type="AlphaFoldDB" id="A0A6A4GG38"/>
<dbReference type="InterPro" id="IPR035979">
    <property type="entry name" value="RBD_domain_sf"/>
</dbReference>
<protein>
    <recommendedName>
        <fullName evidence="3">RRM domain-containing protein</fullName>
    </recommendedName>
</protein>
<sequence>MGFFRFFDLYHQPTSEHNVSFDLTISHPVQSKSILPTTSQQSYCYASLTDPRSEPSSLSQLSFAHAITLCPNLHALDISLYGCVSPGNDIVGSLDTLRMRRPAPSFDEAALALLKEPSVYYTGRTVYVGNLPSTASVHELLNLVHFGPLESIRVLLNLSKSSQRNPDKTRIIDDVS</sequence>